<protein>
    <submittedName>
        <fullName evidence="4">S-adenosyl-L-methionine-dependent methyltransferase</fullName>
    </submittedName>
</protein>
<dbReference type="KEGG" id="glz:GLAREA_09533"/>
<reference evidence="4 5" key="1">
    <citation type="journal article" date="2013" name="BMC Genomics">
        <title>Genomics-driven discovery of the pneumocandin biosynthetic gene cluster in the fungus Glarea lozoyensis.</title>
        <authorList>
            <person name="Chen L."/>
            <person name="Yue Q."/>
            <person name="Zhang X."/>
            <person name="Xiang M."/>
            <person name="Wang C."/>
            <person name="Li S."/>
            <person name="Che Y."/>
            <person name="Ortiz-Lopez F.J."/>
            <person name="Bills G.F."/>
            <person name="Liu X."/>
            <person name="An Z."/>
        </authorList>
    </citation>
    <scope>NUCLEOTIDE SEQUENCE [LARGE SCALE GENOMIC DNA]</scope>
    <source>
        <strain evidence="5">ATCC 20868 / MF5171</strain>
    </source>
</reference>
<dbReference type="AlphaFoldDB" id="S3DPN1"/>
<dbReference type="Proteomes" id="UP000016922">
    <property type="component" value="Unassembled WGS sequence"/>
</dbReference>
<proteinExistence type="predicted"/>
<dbReference type="PANTHER" id="PTHR43861:SF1">
    <property type="entry name" value="TRANS-ACONITATE 2-METHYLTRANSFERASE"/>
    <property type="match status" value="1"/>
</dbReference>
<gene>
    <name evidence="4" type="ORF">GLAREA_09533</name>
</gene>
<organism evidence="4 5">
    <name type="scientific">Glarea lozoyensis (strain ATCC 20868 / MF5171)</name>
    <dbReference type="NCBI Taxonomy" id="1116229"/>
    <lineage>
        <taxon>Eukaryota</taxon>
        <taxon>Fungi</taxon>
        <taxon>Dikarya</taxon>
        <taxon>Ascomycota</taxon>
        <taxon>Pezizomycotina</taxon>
        <taxon>Leotiomycetes</taxon>
        <taxon>Helotiales</taxon>
        <taxon>Helotiaceae</taxon>
        <taxon>Glarea</taxon>
    </lineage>
</organism>
<dbReference type="GO" id="GO:0008168">
    <property type="term" value="F:methyltransferase activity"/>
    <property type="evidence" value="ECO:0007669"/>
    <property type="project" value="UniProtKB-KW"/>
</dbReference>
<feature type="domain" description="Methyltransferase" evidence="3">
    <location>
        <begin position="46"/>
        <end position="142"/>
    </location>
</feature>
<evidence type="ECO:0000259" key="3">
    <source>
        <dbReference type="Pfam" id="PF13649"/>
    </source>
</evidence>
<evidence type="ECO:0000256" key="1">
    <source>
        <dbReference type="ARBA" id="ARBA00022603"/>
    </source>
</evidence>
<sequence>MTTPFKPKQALDFDGALLQELQGDISEAIAGKLIKELPPLKKSSVVHDNGCGYGAVTIALMETELPADIQVQATDINPMFLTQLQAKLKQNPTWPVKAESMDAQKLTFADNTFDLSISNFLFAGLTDDVAAASHILRTLKPGATGVIAVWKDMPWHAALEKAHHKTRGDDEPLPPFLSKAWHKKEKLEQVVQEAGWKNVNFLEMDAYLKLGVDLRRWATIAWTFLATPVGGWKQRDEDKWDEALDCIVEELRNSQERKVEGGVHMIRMVANIATAQK</sequence>
<dbReference type="eggNOG" id="ENOG502STXZ">
    <property type="taxonomic scope" value="Eukaryota"/>
</dbReference>
<dbReference type="Pfam" id="PF13649">
    <property type="entry name" value="Methyltransf_25"/>
    <property type="match status" value="1"/>
</dbReference>
<dbReference type="HOGENOM" id="CLU_065416_2_2_1"/>
<dbReference type="RefSeq" id="XP_008084321.1">
    <property type="nucleotide sequence ID" value="XM_008086130.1"/>
</dbReference>
<dbReference type="Gene3D" id="3.40.50.150">
    <property type="entry name" value="Vaccinia Virus protein VP39"/>
    <property type="match status" value="1"/>
</dbReference>
<dbReference type="CDD" id="cd02440">
    <property type="entry name" value="AdoMet_MTases"/>
    <property type="match status" value="1"/>
</dbReference>
<evidence type="ECO:0000313" key="4">
    <source>
        <dbReference type="EMBL" id="EPE28413.1"/>
    </source>
</evidence>
<name>S3DPN1_GLAL2</name>
<keyword evidence="5" id="KW-1185">Reference proteome</keyword>
<dbReference type="SUPFAM" id="SSF53335">
    <property type="entry name" value="S-adenosyl-L-methionine-dependent methyltransferases"/>
    <property type="match status" value="1"/>
</dbReference>
<accession>S3DPN1</accession>
<dbReference type="InterPro" id="IPR041698">
    <property type="entry name" value="Methyltransf_25"/>
</dbReference>
<evidence type="ECO:0000313" key="5">
    <source>
        <dbReference type="Proteomes" id="UP000016922"/>
    </source>
</evidence>
<dbReference type="GO" id="GO:0032259">
    <property type="term" value="P:methylation"/>
    <property type="evidence" value="ECO:0007669"/>
    <property type="project" value="UniProtKB-KW"/>
</dbReference>
<keyword evidence="2 4" id="KW-0808">Transferase</keyword>
<dbReference type="OrthoDB" id="2013972at2759"/>
<dbReference type="GeneID" id="19468581"/>
<dbReference type="EMBL" id="KE145368">
    <property type="protein sequence ID" value="EPE28413.1"/>
    <property type="molecule type" value="Genomic_DNA"/>
</dbReference>
<dbReference type="InterPro" id="IPR029063">
    <property type="entry name" value="SAM-dependent_MTases_sf"/>
</dbReference>
<dbReference type="OMA" id="QLAWSYL"/>
<evidence type="ECO:0000256" key="2">
    <source>
        <dbReference type="ARBA" id="ARBA00022679"/>
    </source>
</evidence>
<dbReference type="PANTHER" id="PTHR43861">
    <property type="entry name" value="TRANS-ACONITATE 2-METHYLTRANSFERASE-RELATED"/>
    <property type="match status" value="1"/>
</dbReference>
<keyword evidence="1 4" id="KW-0489">Methyltransferase</keyword>